<gene>
    <name evidence="1" type="ORF">AO384_0739</name>
</gene>
<comment type="caution">
    <text evidence="1">The sequence shown here is derived from an EMBL/GenBank/DDBJ whole genome shotgun (WGS) entry which is preliminary data.</text>
</comment>
<dbReference type="Proteomes" id="UP000078228">
    <property type="component" value="Unassembled WGS sequence"/>
</dbReference>
<dbReference type="EMBL" id="LXHC01000009">
    <property type="protein sequence ID" value="OAU97142.1"/>
    <property type="molecule type" value="Genomic_DNA"/>
</dbReference>
<dbReference type="PATRIC" id="fig|480.237.peg.314"/>
<accession>A0A198UPG5</accession>
<dbReference type="OrthoDB" id="6648060at2"/>
<reference evidence="1 2" key="1">
    <citation type="journal article" date="2016" name="Genome Biol. Evol.">
        <title>Comparative Genomic Analyses of the Moraxella catarrhalis Serosensitive and Seroresistant Lineages Demonstrate Their Independent Evolution.</title>
        <authorList>
            <person name="Earl J.P."/>
            <person name="de Vries S.P."/>
            <person name="Ahmed A."/>
            <person name="Powell E."/>
            <person name="Schultz M.P."/>
            <person name="Hermans P.W."/>
            <person name="Hill D.J."/>
            <person name="Zhou Z."/>
            <person name="Constantinidou C.I."/>
            <person name="Hu F.Z."/>
            <person name="Bootsma H.J."/>
            <person name="Ehrlich G.D."/>
        </authorList>
    </citation>
    <scope>NUCLEOTIDE SEQUENCE [LARGE SCALE GENOMIC DNA]</scope>
    <source>
        <strain evidence="1 2">Z7542</strain>
    </source>
</reference>
<dbReference type="AlphaFoldDB" id="A0A198UPG5"/>
<name>A0A198UPG5_MORCA</name>
<protein>
    <submittedName>
        <fullName evidence="1">Uncharacterized protein</fullName>
    </submittedName>
</protein>
<evidence type="ECO:0000313" key="2">
    <source>
        <dbReference type="Proteomes" id="UP000078228"/>
    </source>
</evidence>
<sequence length="134" mass="15988">MANQTIKVNPITLFFNEHSVRVFKNRDGFIVFVAKDIKKIFGDKACKELPSYYRPYYTDSKGQGLEYYYWRDLVELYALQVLHSRRPSPKAYYFINSLHDEFLHTIMVQNMTKLDEVKTQKCMSTIWQLKETGR</sequence>
<evidence type="ECO:0000313" key="1">
    <source>
        <dbReference type="EMBL" id="OAU97142.1"/>
    </source>
</evidence>
<dbReference type="RefSeq" id="WP_049156022.1">
    <property type="nucleotide sequence ID" value="NZ_CP010901.1"/>
</dbReference>
<organism evidence="1 2">
    <name type="scientific">Moraxella catarrhalis</name>
    <name type="common">Branhamella catarrhalis</name>
    <dbReference type="NCBI Taxonomy" id="480"/>
    <lineage>
        <taxon>Bacteria</taxon>
        <taxon>Pseudomonadati</taxon>
        <taxon>Pseudomonadota</taxon>
        <taxon>Gammaproteobacteria</taxon>
        <taxon>Moraxellales</taxon>
        <taxon>Moraxellaceae</taxon>
        <taxon>Moraxella</taxon>
    </lineage>
</organism>
<proteinExistence type="predicted"/>
<keyword evidence="2" id="KW-1185">Reference proteome</keyword>